<name>A0A9P6QMU2_9FUNG</name>
<dbReference type="InterPro" id="IPR036047">
    <property type="entry name" value="F-box-like_dom_sf"/>
</dbReference>
<reference evidence="1" key="1">
    <citation type="journal article" date="2020" name="Fungal Divers.">
        <title>Resolving the Mortierellaceae phylogeny through synthesis of multi-gene phylogenetics and phylogenomics.</title>
        <authorList>
            <person name="Vandepol N."/>
            <person name="Liber J."/>
            <person name="Desiro A."/>
            <person name="Na H."/>
            <person name="Kennedy M."/>
            <person name="Barry K."/>
            <person name="Grigoriev I.V."/>
            <person name="Miller A.N."/>
            <person name="O'Donnell K."/>
            <person name="Stajich J.E."/>
            <person name="Bonito G."/>
        </authorList>
    </citation>
    <scope>NUCLEOTIDE SEQUENCE</scope>
    <source>
        <strain evidence="1">NVP60</strain>
    </source>
</reference>
<protein>
    <recommendedName>
        <fullName evidence="3">F-box domain-containing protein</fullName>
    </recommendedName>
</protein>
<sequence length="140" mass="16177">MKQDFLDIPELVTHLAPYLSPADLLSCVQLNSTWNTAFIPFLWRSIDDSTHSWGDILLQITNPRPQPQLPTTRTEEALETTPNTSFGVFAPYISRLRDSDYNKDRDWLFAIFEKYGHHIRQLKIQSPLILEAASRKETCT</sequence>
<dbReference type="SUPFAM" id="SSF81383">
    <property type="entry name" value="F-box domain"/>
    <property type="match status" value="1"/>
</dbReference>
<dbReference type="OrthoDB" id="2445468at2759"/>
<evidence type="ECO:0008006" key="3">
    <source>
        <dbReference type="Google" id="ProtNLM"/>
    </source>
</evidence>
<evidence type="ECO:0000313" key="2">
    <source>
        <dbReference type="Proteomes" id="UP000823405"/>
    </source>
</evidence>
<feature type="non-terminal residue" evidence="1">
    <location>
        <position position="140"/>
    </location>
</feature>
<gene>
    <name evidence="1" type="ORF">BGZ97_007845</name>
</gene>
<evidence type="ECO:0000313" key="1">
    <source>
        <dbReference type="EMBL" id="KAG0285340.1"/>
    </source>
</evidence>
<organism evidence="1 2">
    <name type="scientific">Linnemannia gamsii</name>
    <dbReference type="NCBI Taxonomy" id="64522"/>
    <lineage>
        <taxon>Eukaryota</taxon>
        <taxon>Fungi</taxon>
        <taxon>Fungi incertae sedis</taxon>
        <taxon>Mucoromycota</taxon>
        <taxon>Mortierellomycotina</taxon>
        <taxon>Mortierellomycetes</taxon>
        <taxon>Mortierellales</taxon>
        <taxon>Mortierellaceae</taxon>
        <taxon>Linnemannia</taxon>
    </lineage>
</organism>
<accession>A0A9P6QMU2</accession>
<dbReference type="EMBL" id="JAAAIN010003516">
    <property type="protein sequence ID" value="KAG0285340.1"/>
    <property type="molecule type" value="Genomic_DNA"/>
</dbReference>
<dbReference type="AlphaFoldDB" id="A0A9P6QMU2"/>
<keyword evidence="2" id="KW-1185">Reference proteome</keyword>
<comment type="caution">
    <text evidence="1">The sequence shown here is derived from an EMBL/GenBank/DDBJ whole genome shotgun (WGS) entry which is preliminary data.</text>
</comment>
<dbReference type="Proteomes" id="UP000823405">
    <property type="component" value="Unassembled WGS sequence"/>
</dbReference>
<proteinExistence type="predicted"/>